<gene>
    <name evidence="2" type="ORF">COT42_03560</name>
</gene>
<dbReference type="EMBL" id="PEYM01000061">
    <property type="protein sequence ID" value="PIS30174.1"/>
    <property type="molecule type" value="Genomic_DNA"/>
</dbReference>
<evidence type="ECO:0000313" key="3">
    <source>
        <dbReference type="Proteomes" id="UP000231343"/>
    </source>
</evidence>
<organism evidence="2 3">
    <name type="scientific">Candidatus Saganbacteria bacterium CG08_land_8_20_14_0_20_45_16</name>
    <dbReference type="NCBI Taxonomy" id="2014293"/>
    <lineage>
        <taxon>Bacteria</taxon>
        <taxon>Bacillati</taxon>
        <taxon>Saganbacteria</taxon>
    </lineage>
</organism>
<keyword evidence="1" id="KW-0812">Transmembrane</keyword>
<feature type="transmembrane region" description="Helical" evidence="1">
    <location>
        <begin position="6"/>
        <end position="26"/>
    </location>
</feature>
<accession>A0A2H0XZA0</accession>
<keyword evidence="1" id="KW-1133">Transmembrane helix</keyword>
<sequence>MRNFIFWILFYTLVMAFSQILLKFGVSQIGGLKIATSRDVFLITFQVLKNPLIMGSIVLMVSSFFLWLYILSWFKLGLIFPLTALTYVFVALMSYFMPGEKLSLFNYSGIILIAVGVFFLLYK</sequence>
<comment type="caution">
    <text evidence="2">The sequence shown here is derived from an EMBL/GenBank/DDBJ whole genome shotgun (WGS) entry which is preliminary data.</text>
</comment>
<dbReference type="SUPFAM" id="SSF103481">
    <property type="entry name" value="Multidrug resistance efflux transporter EmrE"/>
    <property type="match status" value="1"/>
</dbReference>
<feature type="transmembrane region" description="Helical" evidence="1">
    <location>
        <begin position="47"/>
        <end position="70"/>
    </location>
</feature>
<feature type="transmembrane region" description="Helical" evidence="1">
    <location>
        <begin position="76"/>
        <end position="97"/>
    </location>
</feature>
<dbReference type="AlphaFoldDB" id="A0A2H0XZA0"/>
<name>A0A2H0XZA0_UNCSA</name>
<keyword evidence="1" id="KW-0472">Membrane</keyword>
<reference evidence="2 3" key="1">
    <citation type="submission" date="2017-09" db="EMBL/GenBank/DDBJ databases">
        <title>Depth-based differentiation of microbial function through sediment-hosted aquifers and enrichment of novel symbionts in the deep terrestrial subsurface.</title>
        <authorList>
            <person name="Probst A.J."/>
            <person name="Ladd B."/>
            <person name="Jarett J.K."/>
            <person name="Geller-Mcgrath D.E."/>
            <person name="Sieber C.M."/>
            <person name="Emerson J.B."/>
            <person name="Anantharaman K."/>
            <person name="Thomas B.C."/>
            <person name="Malmstrom R."/>
            <person name="Stieglmeier M."/>
            <person name="Klingl A."/>
            <person name="Woyke T."/>
            <person name="Ryan C.M."/>
            <person name="Banfield J.F."/>
        </authorList>
    </citation>
    <scope>NUCLEOTIDE SEQUENCE [LARGE SCALE GENOMIC DNA]</scope>
    <source>
        <strain evidence="2">CG08_land_8_20_14_0_20_45_16</strain>
    </source>
</reference>
<evidence type="ECO:0000256" key="1">
    <source>
        <dbReference type="SAM" id="Phobius"/>
    </source>
</evidence>
<dbReference type="Proteomes" id="UP000231343">
    <property type="component" value="Unassembled WGS sequence"/>
</dbReference>
<dbReference type="Gene3D" id="1.10.3730.20">
    <property type="match status" value="1"/>
</dbReference>
<evidence type="ECO:0000313" key="2">
    <source>
        <dbReference type="EMBL" id="PIS30174.1"/>
    </source>
</evidence>
<evidence type="ECO:0008006" key="4">
    <source>
        <dbReference type="Google" id="ProtNLM"/>
    </source>
</evidence>
<feature type="transmembrane region" description="Helical" evidence="1">
    <location>
        <begin position="104"/>
        <end position="122"/>
    </location>
</feature>
<proteinExistence type="predicted"/>
<protein>
    <recommendedName>
        <fullName evidence="4">EamA domain-containing protein</fullName>
    </recommendedName>
</protein>
<dbReference type="InterPro" id="IPR037185">
    <property type="entry name" value="EmrE-like"/>
</dbReference>